<evidence type="ECO:0000256" key="4">
    <source>
        <dbReference type="ARBA" id="ARBA00022452"/>
    </source>
</evidence>
<evidence type="ECO:0000259" key="18">
    <source>
        <dbReference type="Pfam" id="PF22461"/>
    </source>
</evidence>
<dbReference type="EMBL" id="NIGF01000002">
    <property type="protein sequence ID" value="PQV65207.1"/>
    <property type="molecule type" value="Genomic_DNA"/>
</dbReference>
<dbReference type="GO" id="GO:0006811">
    <property type="term" value="P:monoatomic ion transport"/>
    <property type="evidence" value="ECO:0007669"/>
    <property type="project" value="UniProtKB-KW"/>
</dbReference>
<keyword evidence="4" id="KW-1134">Transmembrane beta strand</keyword>
<feature type="domain" description="Soluble ligand binding" evidence="17">
    <location>
        <begin position="170"/>
        <end position="217"/>
    </location>
</feature>
<keyword evidence="14" id="KW-0449">Lipoprotein</keyword>
<name>A0A2S8SWP6_9BACT</name>
<evidence type="ECO:0000256" key="2">
    <source>
        <dbReference type="ARBA" id="ARBA00009450"/>
    </source>
</evidence>
<evidence type="ECO:0000256" key="14">
    <source>
        <dbReference type="ARBA" id="ARBA00023288"/>
    </source>
</evidence>
<dbReference type="GO" id="GO:0015288">
    <property type="term" value="F:porin activity"/>
    <property type="evidence" value="ECO:0007669"/>
    <property type="project" value="UniProtKB-KW"/>
</dbReference>
<feature type="chain" id="PRO_5015649051" evidence="15">
    <location>
        <begin position="48"/>
        <end position="614"/>
    </location>
</feature>
<proteinExistence type="inferred from homology"/>
<evidence type="ECO:0000256" key="12">
    <source>
        <dbReference type="ARBA" id="ARBA00023139"/>
    </source>
</evidence>
<dbReference type="InterPro" id="IPR003715">
    <property type="entry name" value="Poly_export_N"/>
</dbReference>
<dbReference type="Pfam" id="PF10531">
    <property type="entry name" value="SLBB"/>
    <property type="match status" value="3"/>
</dbReference>
<dbReference type="AlphaFoldDB" id="A0A2S8SWP6"/>
<evidence type="ECO:0000256" key="6">
    <source>
        <dbReference type="ARBA" id="ARBA00022692"/>
    </source>
</evidence>
<comment type="similarity">
    <text evidence="2">Belongs to the BexD/CtrA/VexA family.</text>
</comment>
<dbReference type="GO" id="GO:0046930">
    <property type="term" value="C:pore complex"/>
    <property type="evidence" value="ECO:0007669"/>
    <property type="project" value="UniProtKB-KW"/>
</dbReference>
<keyword evidence="13" id="KW-0998">Cell outer membrane</keyword>
<comment type="subcellular location">
    <subcellularLocation>
        <location evidence="1">Cell outer membrane</location>
        <topology evidence="1">Multi-pass membrane protein</topology>
    </subcellularLocation>
</comment>
<feature type="domain" description="SLBB" evidence="18">
    <location>
        <begin position="507"/>
        <end position="588"/>
    </location>
</feature>
<evidence type="ECO:0000313" key="19">
    <source>
        <dbReference type="EMBL" id="PQV65207.1"/>
    </source>
</evidence>
<evidence type="ECO:0000256" key="11">
    <source>
        <dbReference type="ARBA" id="ARBA00023136"/>
    </source>
</evidence>
<dbReference type="RefSeq" id="WP_105482537.1">
    <property type="nucleotide sequence ID" value="NZ_NIGF01000002.1"/>
</dbReference>
<keyword evidence="9" id="KW-0406">Ion transport</keyword>
<evidence type="ECO:0000256" key="15">
    <source>
        <dbReference type="SAM" id="SignalP"/>
    </source>
</evidence>
<keyword evidence="5" id="KW-0762">Sugar transport</keyword>
<evidence type="ECO:0000256" key="5">
    <source>
        <dbReference type="ARBA" id="ARBA00022597"/>
    </source>
</evidence>
<keyword evidence="7 15" id="KW-0732">Signal</keyword>
<keyword evidence="8" id="KW-0625">Polysaccharide transport</keyword>
<keyword evidence="20" id="KW-1185">Reference proteome</keyword>
<dbReference type="Pfam" id="PF02563">
    <property type="entry name" value="Poly_export"/>
    <property type="match status" value="1"/>
</dbReference>
<feature type="domain" description="Soluble ligand binding" evidence="17">
    <location>
        <begin position="253"/>
        <end position="304"/>
    </location>
</feature>
<feature type="signal peptide" evidence="15">
    <location>
        <begin position="1"/>
        <end position="47"/>
    </location>
</feature>
<dbReference type="InParanoid" id="A0A2S8SWP6"/>
<dbReference type="Proteomes" id="UP000237684">
    <property type="component" value="Unassembled WGS sequence"/>
</dbReference>
<keyword evidence="3" id="KW-0813">Transport</keyword>
<evidence type="ECO:0000256" key="13">
    <source>
        <dbReference type="ARBA" id="ARBA00023237"/>
    </source>
</evidence>
<evidence type="ECO:0000256" key="7">
    <source>
        <dbReference type="ARBA" id="ARBA00022729"/>
    </source>
</evidence>
<feature type="domain" description="Polysaccharide export protein N-terminal" evidence="16">
    <location>
        <begin position="89"/>
        <end position="161"/>
    </location>
</feature>
<reference evidence="19 20" key="1">
    <citation type="journal article" date="2018" name="Syst. Appl. Microbiol.">
        <title>Abditibacterium utsteinense sp. nov., the first cultivated member of candidate phylum FBP, isolated from ice-free Antarctic soil samples.</title>
        <authorList>
            <person name="Tahon G."/>
            <person name="Tytgat B."/>
            <person name="Lebbe L."/>
            <person name="Carlier A."/>
            <person name="Willems A."/>
        </authorList>
    </citation>
    <scope>NUCLEOTIDE SEQUENCE [LARGE SCALE GENOMIC DNA]</scope>
    <source>
        <strain evidence="19 20">LMG 29911</strain>
    </source>
</reference>
<dbReference type="OrthoDB" id="197007at2"/>
<dbReference type="GO" id="GO:0009279">
    <property type="term" value="C:cell outer membrane"/>
    <property type="evidence" value="ECO:0007669"/>
    <property type="project" value="UniProtKB-SubCell"/>
</dbReference>
<keyword evidence="10" id="KW-0626">Porin</keyword>
<feature type="domain" description="Soluble ligand binding" evidence="17">
    <location>
        <begin position="336"/>
        <end position="391"/>
    </location>
</feature>
<dbReference type="InterPro" id="IPR019554">
    <property type="entry name" value="Soluble_ligand-bd"/>
</dbReference>
<keyword evidence="6" id="KW-0812">Transmembrane</keyword>
<sequence length="614" mass="63319">MTYFSSKRGAVSAFATATFASATHSHAISSHALSAICLISLSVSACAVPATSNPVTSKLTPSSPTASAVVAKSAAIAAKSVAARGRVVTPDLILAPDDLISVSVVGHPEFSLSEATISSAGQISHPLGGLIKVGGKTLSGAALAIKKSLEVYMKRPLVTVGLVRAKPRQVFVTGAVKMPNIVTISDGWRVSEVLSAVGGLIKRPELVSLTLSRPNRKSQVLNLQEILKTPNSLANIALQPGDSLRFDEQNVAVSVVGQVAKPGAIELGVGSHLDDAILAVGGTLPRAALSKATIKRADGSVLPINLLQTAPDGAAQANPVLQTGDFISVPEQQAHVTILGTVSKPGVVDLPEGVTLRVSDALAAVGGVSIPPRMARIGVARYLPDGRLVPIAIDAQALLVDADLSQNAILKEGDLITVSPLKTRTIFVTGQVAKPGPVDAETEEGLPQLLARAGGTTSSAALRKVSVTRRGEVVASVDLLEAINGGKMPDLALQDGDYINVPRNESRVLVMPAVRNPGVYAIPEDRPLTVGDALSLAGGAQAGAKLKEVVILRQTPTGVQSQLVPLDAKSSALLSTSAVLQNGDVLYVPEAGKKGINPIDTGLRAFSTFRFLFQ</sequence>
<keyword evidence="12" id="KW-0564">Palmitate</keyword>
<evidence type="ECO:0000256" key="1">
    <source>
        <dbReference type="ARBA" id="ARBA00004571"/>
    </source>
</evidence>
<protein>
    <submittedName>
        <fullName evidence="19">Protein involved in polysaccharide export, contains SLBB domain of the beta-grasp fold</fullName>
    </submittedName>
</protein>
<organism evidence="19 20">
    <name type="scientific">Abditibacterium utsteinense</name>
    <dbReference type="NCBI Taxonomy" id="1960156"/>
    <lineage>
        <taxon>Bacteria</taxon>
        <taxon>Pseudomonadati</taxon>
        <taxon>Abditibacteriota</taxon>
        <taxon>Abditibacteriia</taxon>
        <taxon>Abditibacteriales</taxon>
        <taxon>Abditibacteriaceae</taxon>
        <taxon>Abditibacterium</taxon>
    </lineage>
</organism>
<evidence type="ECO:0000256" key="10">
    <source>
        <dbReference type="ARBA" id="ARBA00023114"/>
    </source>
</evidence>
<evidence type="ECO:0000259" key="17">
    <source>
        <dbReference type="Pfam" id="PF10531"/>
    </source>
</evidence>
<evidence type="ECO:0000256" key="8">
    <source>
        <dbReference type="ARBA" id="ARBA00023047"/>
    </source>
</evidence>
<comment type="caution">
    <text evidence="19">The sequence shown here is derived from an EMBL/GenBank/DDBJ whole genome shotgun (WGS) entry which is preliminary data.</text>
</comment>
<dbReference type="GO" id="GO:0015159">
    <property type="term" value="F:polysaccharide transmembrane transporter activity"/>
    <property type="evidence" value="ECO:0007669"/>
    <property type="project" value="InterPro"/>
</dbReference>
<evidence type="ECO:0000259" key="16">
    <source>
        <dbReference type="Pfam" id="PF02563"/>
    </source>
</evidence>
<feature type="domain" description="SLBB" evidence="18">
    <location>
        <begin position="426"/>
        <end position="501"/>
    </location>
</feature>
<evidence type="ECO:0000256" key="3">
    <source>
        <dbReference type="ARBA" id="ARBA00022448"/>
    </source>
</evidence>
<keyword evidence="11" id="KW-0472">Membrane</keyword>
<dbReference type="PANTHER" id="PTHR33619:SF3">
    <property type="entry name" value="POLYSACCHARIDE EXPORT PROTEIN GFCE-RELATED"/>
    <property type="match status" value="1"/>
</dbReference>
<accession>A0A2S8SWP6</accession>
<dbReference type="PANTHER" id="PTHR33619">
    <property type="entry name" value="POLYSACCHARIDE EXPORT PROTEIN GFCE-RELATED"/>
    <property type="match status" value="1"/>
</dbReference>
<gene>
    <name evidence="19" type="ORF">B1R32_102216</name>
</gene>
<evidence type="ECO:0000256" key="9">
    <source>
        <dbReference type="ARBA" id="ARBA00023065"/>
    </source>
</evidence>
<dbReference type="InterPro" id="IPR049712">
    <property type="entry name" value="Poly_export"/>
</dbReference>
<dbReference type="Pfam" id="PF22461">
    <property type="entry name" value="SLBB_2"/>
    <property type="match status" value="2"/>
</dbReference>
<evidence type="ECO:0000313" key="20">
    <source>
        <dbReference type="Proteomes" id="UP000237684"/>
    </source>
</evidence>
<dbReference type="Gene3D" id="3.10.560.10">
    <property type="entry name" value="Outer membrane lipoprotein wza domain like"/>
    <property type="match status" value="5"/>
</dbReference>
<dbReference type="InterPro" id="IPR054765">
    <property type="entry name" value="SLBB_dom"/>
</dbReference>
<dbReference type="Gene3D" id="3.30.1950.10">
    <property type="entry name" value="wza like domain"/>
    <property type="match status" value="1"/>
</dbReference>